<dbReference type="PROSITE" id="PS00108">
    <property type="entry name" value="PROTEIN_KINASE_ST"/>
    <property type="match status" value="1"/>
</dbReference>
<evidence type="ECO:0000259" key="6">
    <source>
        <dbReference type="PROSITE" id="PS50011"/>
    </source>
</evidence>
<dbReference type="GO" id="GO:0045719">
    <property type="term" value="P:negative regulation of glycogen biosynthetic process"/>
    <property type="evidence" value="ECO:0007669"/>
    <property type="project" value="TreeGrafter"/>
</dbReference>
<dbReference type="EMBL" id="QEAP01000602">
    <property type="protein sequence ID" value="TPX63521.1"/>
    <property type="molecule type" value="Genomic_DNA"/>
</dbReference>
<dbReference type="PANTHER" id="PTHR24346">
    <property type="entry name" value="MAP/MICROTUBULE AFFINITY-REGULATING KINASE"/>
    <property type="match status" value="1"/>
</dbReference>
<feature type="region of interest" description="Disordered" evidence="5">
    <location>
        <begin position="1"/>
        <end position="26"/>
    </location>
</feature>
<comment type="caution">
    <text evidence="7">The sequence shown here is derived from an EMBL/GenBank/DDBJ whole genome shotgun (WGS) entry which is preliminary data.</text>
</comment>
<name>A0A507EI96_9FUNG</name>
<evidence type="ECO:0000256" key="1">
    <source>
        <dbReference type="ARBA" id="ARBA00022741"/>
    </source>
</evidence>
<keyword evidence="4" id="KW-0418">Kinase</keyword>
<accession>A0A507EI96</accession>
<dbReference type="GO" id="GO:0035556">
    <property type="term" value="P:intracellular signal transduction"/>
    <property type="evidence" value="ECO:0007669"/>
    <property type="project" value="TreeGrafter"/>
</dbReference>
<evidence type="ECO:0000256" key="2">
    <source>
        <dbReference type="ARBA" id="ARBA00022840"/>
    </source>
</evidence>
<keyword evidence="2 3" id="KW-0067">ATP-binding</keyword>
<dbReference type="InterPro" id="IPR008271">
    <property type="entry name" value="Ser/Thr_kinase_AS"/>
</dbReference>
<evidence type="ECO:0000313" key="8">
    <source>
        <dbReference type="Proteomes" id="UP000320333"/>
    </source>
</evidence>
<dbReference type="GO" id="GO:0005524">
    <property type="term" value="F:ATP binding"/>
    <property type="evidence" value="ECO:0007669"/>
    <property type="project" value="UniProtKB-UniRule"/>
</dbReference>
<gene>
    <name evidence="7" type="ORF">CcCBS67573_g08655</name>
</gene>
<feature type="domain" description="Protein kinase" evidence="6">
    <location>
        <begin position="84"/>
        <end position="401"/>
    </location>
</feature>
<protein>
    <recommendedName>
        <fullName evidence="6">Protein kinase domain-containing protein</fullName>
    </recommendedName>
</protein>
<feature type="compositionally biased region" description="Polar residues" evidence="5">
    <location>
        <begin position="1"/>
        <end position="15"/>
    </location>
</feature>
<dbReference type="PROSITE" id="PS00107">
    <property type="entry name" value="PROTEIN_KINASE_ATP"/>
    <property type="match status" value="1"/>
</dbReference>
<dbReference type="GO" id="GO:0004674">
    <property type="term" value="F:protein serine/threonine kinase activity"/>
    <property type="evidence" value="ECO:0007669"/>
    <property type="project" value="UniProtKB-KW"/>
</dbReference>
<dbReference type="STRING" id="246404.A0A507EI96"/>
<sequence>MAIETYQQTREQTPDSPRLSPSTSDTAPASAQAAKVVVSPALAAIAAKCRNTSQLYDGLNSEEKARLAIVKAVAANPNQLLAEYSLRRVLGFGSNGVVIAAIHLKSRSSVAIKLIYKESASKAPASVPAEVNILRLFAKSSSNLLRHITDFQDSNHFIVITELFGNDWLAAESLADSPASGNLKPLVFKSHYKEEALHELDFSAGSSDLWAWAYSHRAHVMKTEGHSLLPLLPVKQIIKQLASALYTMHSAGFYHGDVKIENVLISSTPTGPGVRLADFGHAKHASLGIKSYGTIEVSAPEFLRDSPFVAPELDGRAADVFALGMLLHTLLDEHGALPESIEAAKVGKLSYHSLIMRNGGQYPMSGLCDLDDEGWNLIQGMCLVDPDQRVTIDEVLAHPWLIVD</sequence>
<dbReference type="OrthoDB" id="4062651at2759"/>
<dbReference type="InterPro" id="IPR011009">
    <property type="entry name" value="Kinase-like_dom_sf"/>
</dbReference>
<dbReference type="SUPFAM" id="SSF56112">
    <property type="entry name" value="Protein kinase-like (PK-like)"/>
    <property type="match status" value="1"/>
</dbReference>
<feature type="binding site" evidence="3">
    <location>
        <position position="113"/>
    </location>
    <ligand>
        <name>ATP</name>
        <dbReference type="ChEBI" id="CHEBI:30616"/>
    </ligand>
</feature>
<dbReference type="AlphaFoldDB" id="A0A507EI96"/>
<organism evidence="7 8">
    <name type="scientific">Chytriomyces confervae</name>
    <dbReference type="NCBI Taxonomy" id="246404"/>
    <lineage>
        <taxon>Eukaryota</taxon>
        <taxon>Fungi</taxon>
        <taxon>Fungi incertae sedis</taxon>
        <taxon>Chytridiomycota</taxon>
        <taxon>Chytridiomycota incertae sedis</taxon>
        <taxon>Chytridiomycetes</taxon>
        <taxon>Chytridiales</taxon>
        <taxon>Chytriomycetaceae</taxon>
        <taxon>Chytriomyces</taxon>
    </lineage>
</organism>
<dbReference type="Gene3D" id="1.10.510.10">
    <property type="entry name" value="Transferase(Phosphotransferase) domain 1"/>
    <property type="match status" value="1"/>
</dbReference>
<evidence type="ECO:0000256" key="3">
    <source>
        <dbReference type="PROSITE-ProRule" id="PRU10141"/>
    </source>
</evidence>
<dbReference type="InterPro" id="IPR017441">
    <property type="entry name" value="Protein_kinase_ATP_BS"/>
</dbReference>
<dbReference type="SMART" id="SM00220">
    <property type="entry name" value="S_TKc"/>
    <property type="match status" value="1"/>
</dbReference>
<evidence type="ECO:0000313" key="7">
    <source>
        <dbReference type="EMBL" id="TPX63521.1"/>
    </source>
</evidence>
<dbReference type="InterPro" id="IPR000719">
    <property type="entry name" value="Prot_kinase_dom"/>
</dbReference>
<keyword evidence="4" id="KW-0723">Serine/threonine-protein kinase</keyword>
<evidence type="ECO:0000256" key="4">
    <source>
        <dbReference type="RuleBase" id="RU000304"/>
    </source>
</evidence>
<dbReference type="PANTHER" id="PTHR24346:SF51">
    <property type="entry name" value="PAS DOMAIN-CONTAINING SERINE_THREONINE-PROTEIN KINASE"/>
    <property type="match status" value="1"/>
</dbReference>
<proteinExistence type="inferred from homology"/>
<reference evidence="7 8" key="1">
    <citation type="journal article" date="2019" name="Sci. Rep.">
        <title>Comparative genomics of chytrid fungi reveal insights into the obligate biotrophic and pathogenic lifestyle of Synchytrium endobioticum.</title>
        <authorList>
            <person name="van de Vossenberg B.T.L.H."/>
            <person name="Warris S."/>
            <person name="Nguyen H.D.T."/>
            <person name="van Gent-Pelzer M.P.E."/>
            <person name="Joly D.L."/>
            <person name="van de Geest H.C."/>
            <person name="Bonants P.J.M."/>
            <person name="Smith D.S."/>
            <person name="Levesque C.A."/>
            <person name="van der Lee T.A.J."/>
        </authorList>
    </citation>
    <scope>NUCLEOTIDE SEQUENCE [LARGE SCALE GENOMIC DNA]</scope>
    <source>
        <strain evidence="7 8">CBS 675.73</strain>
    </source>
</reference>
<dbReference type="Proteomes" id="UP000320333">
    <property type="component" value="Unassembled WGS sequence"/>
</dbReference>
<comment type="similarity">
    <text evidence="4">Belongs to the protein kinase superfamily.</text>
</comment>
<dbReference type="PROSITE" id="PS50011">
    <property type="entry name" value="PROTEIN_KINASE_DOM"/>
    <property type="match status" value="1"/>
</dbReference>
<keyword evidence="4" id="KW-0808">Transferase</keyword>
<dbReference type="GO" id="GO:0005634">
    <property type="term" value="C:nucleus"/>
    <property type="evidence" value="ECO:0007669"/>
    <property type="project" value="TreeGrafter"/>
</dbReference>
<keyword evidence="1 3" id="KW-0547">Nucleotide-binding</keyword>
<dbReference type="Gene3D" id="3.30.200.20">
    <property type="entry name" value="Phosphorylase Kinase, domain 1"/>
    <property type="match status" value="1"/>
</dbReference>
<dbReference type="Pfam" id="PF00069">
    <property type="entry name" value="Pkinase"/>
    <property type="match status" value="2"/>
</dbReference>
<dbReference type="GO" id="GO:0005829">
    <property type="term" value="C:cytosol"/>
    <property type="evidence" value="ECO:0007669"/>
    <property type="project" value="TreeGrafter"/>
</dbReference>
<evidence type="ECO:0000256" key="5">
    <source>
        <dbReference type="SAM" id="MobiDB-lite"/>
    </source>
</evidence>
<keyword evidence="8" id="KW-1185">Reference proteome</keyword>